<gene>
    <name evidence="1" type="ORF">DN752_09825</name>
</gene>
<keyword evidence="2" id="KW-1185">Reference proteome</keyword>
<reference evidence="1 2" key="1">
    <citation type="submission" date="2018-06" db="EMBL/GenBank/DDBJ databases">
        <title>Echinicola strongylocentroti sp. nov., isolated from a sea urchin Strongylocentrotus intermedius.</title>
        <authorList>
            <person name="Bae S.S."/>
        </authorList>
    </citation>
    <scope>NUCLEOTIDE SEQUENCE [LARGE SCALE GENOMIC DNA]</scope>
    <source>
        <strain evidence="1 2">MEBiC08714</strain>
    </source>
</reference>
<dbReference type="EMBL" id="CP030041">
    <property type="protein sequence ID" value="AWW30395.1"/>
    <property type="molecule type" value="Genomic_DNA"/>
</dbReference>
<evidence type="ECO:0000313" key="2">
    <source>
        <dbReference type="Proteomes" id="UP000248688"/>
    </source>
</evidence>
<evidence type="ECO:0000313" key="1">
    <source>
        <dbReference type="EMBL" id="AWW30395.1"/>
    </source>
</evidence>
<protein>
    <submittedName>
        <fullName evidence="1">Uncharacterized protein</fullName>
    </submittedName>
</protein>
<sequence>MSGGGYFCKRCIFLFQIFTISTFTMMKNKNLLAAMAISLAAFSSCQEEITPPSHRPDYPGSQW</sequence>
<organism evidence="1 2">
    <name type="scientific">Echinicola strongylocentroti</name>
    <dbReference type="NCBI Taxonomy" id="1795355"/>
    <lineage>
        <taxon>Bacteria</taxon>
        <taxon>Pseudomonadati</taxon>
        <taxon>Bacteroidota</taxon>
        <taxon>Cytophagia</taxon>
        <taxon>Cytophagales</taxon>
        <taxon>Cyclobacteriaceae</taxon>
        <taxon>Echinicola</taxon>
    </lineage>
</organism>
<dbReference type="KEGG" id="est:DN752_09825"/>
<proteinExistence type="predicted"/>
<name>A0A2Z4IHI5_9BACT</name>
<accession>A0A2Z4IHI5</accession>
<dbReference type="AlphaFoldDB" id="A0A2Z4IHI5"/>
<dbReference type="Proteomes" id="UP000248688">
    <property type="component" value="Chromosome"/>
</dbReference>